<dbReference type="RefSeq" id="WP_114843936.1">
    <property type="nucleotide sequence ID" value="NZ_JBHSPE010000001.1"/>
</dbReference>
<sequence length="72" mass="8204">MKIIDSVQDAVQQVAAFEGQASDFRLTISQQLLDPVGINMAIITDHVLKRGWEPDSFLQGDGFRTYRYKNME</sequence>
<evidence type="ECO:0000313" key="2">
    <source>
        <dbReference type="Proteomes" id="UP000253782"/>
    </source>
</evidence>
<dbReference type="AlphaFoldDB" id="A0A369UTA0"/>
<proteinExistence type="predicted"/>
<comment type="caution">
    <text evidence="1">The sequence shown here is derived from an EMBL/GenBank/DDBJ whole genome shotgun (WGS) entry which is preliminary data.</text>
</comment>
<organism evidence="1 2">
    <name type="scientific">Dyella tabacisoli</name>
    <dbReference type="NCBI Taxonomy" id="2282381"/>
    <lineage>
        <taxon>Bacteria</taxon>
        <taxon>Pseudomonadati</taxon>
        <taxon>Pseudomonadota</taxon>
        <taxon>Gammaproteobacteria</taxon>
        <taxon>Lysobacterales</taxon>
        <taxon>Rhodanobacteraceae</taxon>
        <taxon>Dyella</taxon>
    </lineage>
</organism>
<dbReference type="OrthoDB" id="8853090at2"/>
<keyword evidence="2" id="KW-1185">Reference proteome</keyword>
<dbReference type="EMBL" id="QQAH01000001">
    <property type="protein sequence ID" value="RDD83543.1"/>
    <property type="molecule type" value="Genomic_DNA"/>
</dbReference>
<gene>
    <name evidence="1" type="ORF">DVJ77_02915</name>
</gene>
<reference evidence="1 2" key="1">
    <citation type="submission" date="2018-07" db="EMBL/GenBank/DDBJ databases">
        <title>Dyella tabacisoli L4-6T, whole genome shotgun sequence.</title>
        <authorList>
            <person name="Zhou X.-K."/>
            <person name="Li W.-J."/>
            <person name="Duan Y.-Q."/>
        </authorList>
    </citation>
    <scope>NUCLEOTIDE SEQUENCE [LARGE SCALE GENOMIC DNA]</scope>
    <source>
        <strain evidence="1 2">L4-6</strain>
    </source>
</reference>
<name>A0A369UTA0_9GAMM</name>
<evidence type="ECO:0000313" key="1">
    <source>
        <dbReference type="EMBL" id="RDD83543.1"/>
    </source>
</evidence>
<accession>A0A369UTA0</accession>
<dbReference type="Proteomes" id="UP000253782">
    <property type="component" value="Unassembled WGS sequence"/>
</dbReference>
<protein>
    <submittedName>
        <fullName evidence="1">Uncharacterized protein</fullName>
    </submittedName>
</protein>